<feature type="compositionally biased region" description="Polar residues" evidence="1">
    <location>
        <begin position="1"/>
        <end position="14"/>
    </location>
</feature>
<organism evidence="2 3">
    <name type="scientific">Mycolicibacterium mageritense</name>
    <name type="common">Mycobacterium mageritense</name>
    <dbReference type="NCBI Taxonomy" id="53462"/>
    <lineage>
        <taxon>Bacteria</taxon>
        <taxon>Bacillati</taxon>
        <taxon>Actinomycetota</taxon>
        <taxon>Actinomycetes</taxon>
        <taxon>Mycobacteriales</taxon>
        <taxon>Mycobacteriaceae</taxon>
        <taxon>Mycolicibacterium</taxon>
    </lineage>
</organism>
<dbReference type="Proteomes" id="UP001241092">
    <property type="component" value="Chromosome"/>
</dbReference>
<evidence type="ECO:0000256" key="1">
    <source>
        <dbReference type="SAM" id="MobiDB-lite"/>
    </source>
</evidence>
<dbReference type="EMBL" id="AP027452">
    <property type="protein sequence ID" value="BDY32581.1"/>
    <property type="molecule type" value="Genomic_DNA"/>
</dbReference>
<name>A0AAI8U131_MYCME</name>
<proteinExistence type="predicted"/>
<accession>A0AAI8U131</accession>
<protein>
    <submittedName>
        <fullName evidence="2">Uncharacterized protein</fullName>
    </submittedName>
</protein>
<sequence>MSTSVTGELHTTTPAAAGRSGTPHRTIGDRRLEVTAWLAHHPVPHPHLPHLPHLHLPHLHVPHPHLPAPHPHYDNNSDYLESSRMAREMGRL</sequence>
<evidence type="ECO:0000313" key="3">
    <source>
        <dbReference type="Proteomes" id="UP001241092"/>
    </source>
</evidence>
<evidence type="ECO:0000313" key="2">
    <source>
        <dbReference type="EMBL" id="BDY32581.1"/>
    </source>
</evidence>
<reference evidence="2" key="1">
    <citation type="submission" date="2023-03" db="EMBL/GenBank/DDBJ databases">
        <title>Draft genome sequence of a Mycolicibacterium mageritense strain H4_3_1 isolated from a hybrid biological-inorganic system reactor.</title>
        <authorList>
            <person name="Feng X."/>
            <person name="Kazama D."/>
            <person name="Sato K."/>
            <person name="Kobayashi H."/>
        </authorList>
    </citation>
    <scope>NUCLEOTIDE SEQUENCE</scope>
    <source>
        <strain evidence="2">H4_3_1</strain>
    </source>
</reference>
<feature type="region of interest" description="Disordered" evidence="1">
    <location>
        <begin position="1"/>
        <end position="26"/>
    </location>
</feature>
<dbReference type="AlphaFoldDB" id="A0AAI8U131"/>
<dbReference type="RefSeq" id="WP_286212392.1">
    <property type="nucleotide sequence ID" value="NZ_AP027452.1"/>
</dbReference>
<gene>
    <name evidence="2" type="ORF">hbim_06550</name>
</gene>